<comment type="caution">
    <text evidence="1">The sequence shown here is derived from an EMBL/GenBank/DDBJ whole genome shotgun (WGS) entry which is preliminary data.</text>
</comment>
<reference evidence="1 2" key="1">
    <citation type="submission" date="2023-10" db="EMBL/GenBank/DDBJ databases">
        <title>Genome-Wide Identification Analysis in wild type Solanum Pinnatisectum Reveals Some Genes Defensing Phytophthora Infestans.</title>
        <authorList>
            <person name="Sun C."/>
        </authorList>
    </citation>
    <scope>NUCLEOTIDE SEQUENCE [LARGE SCALE GENOMIC DNA]</scope>
    <source>
        <strain evidence="1">LQN</strain>
        <tissue evidence="1">Leaf</tissue>
    </source>
</reference>
<sequence>MNYATTLQPHISKHIPLPLKPITYLRGEPRVVWTEEEVTQMITNEELEFVVIGKLSYGWPDIQDLRKLIPTQCELKGDGTSDFCVIDTC</sequence>
<name>A0AAV9K5A1_9SOLN</name>
<evidence type="ECO:0000313" key="1">
    <source>
        <dbReference type="EMBL" id="KAK4707352.1"/>
    </source>
</evidence>
<organism evidence="1 2">
    <name type="scientific">Solanum pinnatisectum</name>
    <name type="common">tansyleaf nightshade</name>
    <dbReference type="NCBI Taxonomy" id="50273"/>
    <lineage>
        <taxon>Eukaryota</taxon>
        <taxon>Viridiplantae</taxon>
        <taxon>Streptophyta</taxon>
        <taxon>Embryophyta</taxon>
        <taxon>Tracheophyta</taxon>
        <taxon>Spermatophyta</taxon>
        <taxon>Magnoliopsida</taxon>
        <taxon>eudicotyledons</taxon>
        <taxon>Gunneridae</taxon>
        <taxon>Pentapetalae</taxon>
        <taxon>asterids</taxon>
        <taxon>lamiids</taxon>
        <taxon>Solanales</taxon>
        <taxon>Solanaceae</taxon>
        <taxon>Solanoideae</taxon>
        <taxon>Solaneae</taxon>
        <taxon>Solanum</taxon>
    </lineage>
</organism>
<dbReference type="EMBL" id="JAWPEI010000018">
    <property type="protein sequence ID" value="KAK4707352.1"/>
    <property type="molecule type" value="Genomic_DNA"/>
</dbReference>
<accession>A0AAV9K5A1</accession>
<dbReference type="Proteomes" id="UP001311915">
    <property type="component" value="Unassembled WGS sequence"/>
</dbReference>
<dbReference type="AlphaFoldDB" id="A0AAV9K5A1"/>
<gene>
    <name evidence="1" type="ORF">R3W88_033079</name>
</gene>
<protein>
    <submittedName>
        <fullName evidence="1">Uncharacterized protein</fullName>
    </submittedName>
</protein>
<keyword evidence="2" id="KW-1185">Reference proteome</keyword>
<evidence type="ECO:0000313" key="2">
    <source>
        <dbReference type="Proteomes" id="UP001311915"/>
    </source>
</evidence>
<proteinExistence type="predicted"/>